<protein>
    <recommendedName>
        <fullName evidence="3 9">Carbonic anhydrase</fullName>
        <ecNumber evidence="3 9">4.2.1.1</ecNumber>
    </recommendedName>
</protein>
<proteinExistence type="inferred from homology"/>
<evidence type="ECO:0000256" key="4">
    <source>
        <dbReference type="ARBA" id="ARBA00022723"/>
    </source>
</evidence>
<dbReference type="FunFam" id="3.10.200.10:FF:000003">
    <property type="entry name" value="Carbonic anhydrase 12"/>
    <property type="match status" value="1"/>
</dbReference>
<evidence type="ECO:0000256" key="1">
    <source>
        <dbReference type="ARBA" id="ARBA00002904"/>
    </source>
</evidence>
<dbReference type="InterPro" id="IPR001148">
    <property type="entry name" value="CA_dom"/>
</dbReference>
<keyword evidence="6" id="KW-0325">Glycoprotein</keyword>
<evidence type="ECO:0000256" key="8">
    <source>
        <dbReference type="ARBA" id="ARBA00048348"/>
    </source>
</evidence>
<dbReference type="Proteomes" id="UP000324222">
    <property type="component" value="Unassembled WGS sequence"/>
</dbReference>
<dbReference type="GO" id="GO:0008270">
    <property type="term" value="F:zinc ion binding"/>
    <property type="evidence" value="ECO:0007669"/>
    <property type="project" value="UniProtKB-UniRule"/>
</dbReference>
<evidence type="ECO:0000256" key="3">
    <source>
        <dbReference type="ARBA" id="ARBA00012925"/>
    </source>
</evidence>
<dbReference type="PANTHER" id="PTHR18952">
    <property type="entry name" value="CARBONIC ANHYDRASE"/>
    <property type="match status" value="1"/>
</dbReference>
<name>A0A5B7D310_PORTR</name>
<evidence type="ECO:0000313" key="12">
    <source>
        <dbReference type="Proteomes" id="UP000324222"/>
    </source>
</evidence>
<comment type="catalytic activity">
    <reaction evidence="8 9">
        <text>hydrogencarbonate + H(+) = CO2 + H2O</text>
        <dbReference type="Rhea" id="RHEA:10748"/>
        <dbReference type="ChEBI" id="CHEBI:15377"/>
        <dbReference type="ChEBI" id="CHEBI:15378"/>
        <dbReference type="ChEBI" id="CHEBI:16526"/>
        <dbReference type="ChEBI" id="CHEBI:17544"/>
        <dbReference type="EC" id="4.2.1.1"/>
    </reaction>
</comment>
<keyword evidence="12" id="KW-1185">Reference proteome</keyword>
<dbReference type="InterPro" id="IPR018338">
    <property type="entry name" value="Carbonic_anhydrase_a-class_CS"/>
</dbReference>
<comment type="caution">
    <text evidence="11">The sequence shown here is derived from an EMBL/GenBank/DDBJ whole genome shotgun (WGS) entry which is preliminary data.</text>
</comment>
<evidence type="ECO:0000256" key="6">
    <source>
        <dbReference type="ARBA" id="ARBA00023180"/>
    </source>
</evidence>
<dbReference type="SUPFAM" id="SSF51069">
    <property type="entry name" value="Carbonic anhydrase"/>
    <property type="match status" value="1"/>
</dbReference>
<dbReference type="EMBL" id="VSRR010000417">
    <property type="protein sequence ID" value="MPC15314.1"/>
    <property type="molecule type" value="Genomic_DNA"/>
</dbReference>
<keyword evidence="4 9" id="KW-0479">Metal-binding</keyword>
<dbReference type="PROSITE" id="PS51144">
    <property type="entry name" value="ALPHA_CA_2"/>
    <property type="match status" value="1"/>
</dbReference>
<gene>
    <name evidence="11" type="primary">Ca6</name>
    <name evidence="11" type="ORF">E2C01_008101</name>
</gene>
<evidence type="ECO:0000259" key="10">
    <source>
        <dbReference type="PROSITE" id="PS51144"/>
    </source>
</evidence>
<dbReference type="InterPro" id="IPR023561">
    <property type="entry name" value="Carbonic_anhydrase_a-class"/>
</dbReference>
<feature type="domain" description="Alpha-carbonic anhydrase" evidence="10">
    <location>
        <begin position="12"/>
        <end position="280"/>
    </location>
</feature>
<comment type="cofactor">
    <cofactor evidence="9">
        <name>Zn(2+)</name>
        <dbReference type="ChEBI" id="CHEBI:29105"/>
    </cofactor>
</comment>
<dbReference type="GO" id="GO:0004089">
    <property type="term" value="F:carbonate dehydratase activity"/>
    <property type="evidence" value="ECO:0007669"/>
    <property type="project" value="UniProtKB-UniRule"/>
</dbReference>
<dbReference type="PROSITE" id="PS00162">
    <property type="entry name" value="ALPHA_CA_1"/>
    <property type="match status" value="1"/>
</dbReference>
<dbReference type="SMART" id="SM01057">
    <property type="entry name" value="Carb_anhydrase"/>
    <property type="match status" value="1"/>
</dbReference>
<comment type="similarity">
    <text evidence="2 9">Belongs to the alpha-carbonic anhydrase family.</text>
</comment>
<keyword evidence="7 9" id="KW-0456">Lyase</keyword>
<accession>A0A5B7D310</accession>
<evidence type="ECO:0000256" key="2">
    <source>
        <dbReference type="ARBA" id="ARBA00010718"/>
    </source>
</evidence>
<keyword evidence="9" id="KW-0732">Signal</keyword>
<evidence type="ECO:0000256" key="7">
    <source>
        <dbReference type="ARBA" id="ARBA00023239"/>
    </source>
</evidence>
<dbReference type="CDD" id="cd00326">
    <property type="entry name" value="alpha_CA"/>
    <property type="match status" value="1"/>
</dbReference>
<dbReference type="Pfam" id="PF00194">
    <property type="entry name" value="Carb_anhydrase"/>
    <property type="match status" value="1"/>
</dbReference>
<evidence type="ECO:0000313" key="11">
    <source>
        <dbReference type="EMBL" id="MPC15314.1"/>
    </source>
</evidence>
<dbReference type="Gene3D" id="3.10.200.10">
    <property type="entry name" value="Alpha carbonic anhydrase"/>
    <property type="match status" value="1"/>
</dbReference>
<dbReference type="GO" id="GO:0005886">
    <property type="term" value="C:plasma membrane"/>
    <property type="evidence" value="ECO:0007669"/>
    <property type="project" value="TreeGrafter"/>
</dbReference>
<dbReference type="AlphaFoldDB" id="A0A5B7D310"/>
<dbReference type="EC" id="4.2.1.1" evidence="3 9"/>
<evidence type="ECO:0000256" key="5">
    <source>
        <dbReference type="ARBA" id="ARBA00022833"/>
    </source>
</evidence>
<dbReference type="InterPro" id="IPR036398">
    <property type="entry name" value="CA_dom_sf"/>
</dbReference>
<reference evidence="11 12" key="1">
    <citation type="submission" date="2019-05" db="EMBL/GenBank/DDBJ databases">
        <title>Another draft genome of Portunus trituberculatus and its Hox gene families provides insights of decapod evolution.</title>
        <authorList>
            <person name="Jeong J.-H."/>
            <person name="Song I."/>
            <person name="Kim S."/>
            <person name="Choi T."/>
            <person name="Kim D."/>
            <person name="Ryu S."/>
            <person name="Kim W."/>
        </authorList>
    </citation>
    <scope>NUCLEOTIDE SEQUENCE [LARGE SCALE GENOMIC DNA]</scope>
    <source>
        <tissue evidence="11">Muscle</tissue>
    </source>
</reference>
<keyword evidence="5 9" id="KW-0862">Zinc</keyword>
<dbReference type="OrthoDB" id="429145at2759"/>
<sequence>MKTMLLVLVLAVAAAHGRGPDTWPDHYPTCGGHRQSPVDIDAGEAEIDIPHTPFHFVGYDARPTTVTLTNTGHSVQVNMDINAWVTGGSLTGEFVFHQFHFHWGAADTRGSEHTVDGNRFPAELHMVHYRESYGSWEEAVKHKDGVAVFSVLLELHHTDNPNLDPIVNSLMDVILPHETALIGPVILHNLLPSNVDHFFSYSGSLTTPGCDEVVEWTIFKERIPISSNQYCQTPVPRVSSPRFSPQLKQFRELIAGDGSTLQDNFRSLQSLNGRMVYRSWEDDEAFQQYRW</sequence>
<evidence type="ECO:0000256" key="9">
    <source>
        <dbReference type="RuleBase" id="RU367011"/>
    </source>
</evidence>
<dbReference type="PANTHER" id="PTHR18952:SF265">
    <property type="entry name" value="CARBONIC ANHYDRASE"/>
    <property type="match status" value="1"/>
</dbReference>
<organism evidence="11 12">
    <name type="scientific">Portunus trituberculatus</name>
    <name type="common">Swimming crab</name>
    <name type="synonym">Neptunus trituberculatus</name>
    <dbReference type="NCBI Taxonomy" id="210409"/>
    <lineage>
        <taxon>Eukaryota</taxon>
        <taxon>Metazoa</taxon>
        <taxon>Ecdysozoa</taxon>
        <taxon>Arthropoda</taxon>
        <taxon>Crustacea</taxon>
        <taxon>Multicrustacea</taxon>
        <taxon>Malacostraca</taxon>
        <taxon>Eumalacostraca</taxon>
        <taxon>Eucarida</taxon>
        <taxon>Decapoda</taxon>
        <taxon>Pleocyemata</taxon>
        <taxon>Brachyura</taxon>
        <taxon>Eubrachyura</taxon>
        <taxon>Portunoidea</taxon>
        <taxon>Portunidae</taxon>
        <taxon>Portuninae</taxon>
        <taxon>Portunus</taxon>
    </lineage>
</organism>
<comment type="function">
    <text evidence="1 9">Reversible hydration of carbon dioxide.</text>
</comment>
<feature type="signal peptide" evidence="9">
    <location>
        <begin position="1"/>
        <end position="17"/>
    </location>
</feature>
<feature type="chain" id="PRO_5025090246" description="Carbonic anhydrase" evidence="9">
    <location>
        <begin position="18"/>
        <end position="291"/>
    </location>
</feature>